<comment type="subcellular location">
    <subcellularLocation>
        <location evidence="2">Membrane</location>
    </subcellularLocation>
</comment>
<dbReference type="InterPro" id="IPR004358">
    <property type="entry name" value="Sig_transdc_His_kin-like_C"/>
</dbReference>
<dbReference type="EMBL" id="CP014692">
    <property type="protein sequence ID" value="AQS86073.1"/>
    <property type="molecule type" value="Genomic_DNA"/>
</dbReference>
<dbReference type="InterPro" id="IPR025908">
    <property type="entry name" value="Sensor_TM1"/>
</dbReference>
<dbReference type="InterPro" id="IPR003661">
    <property type="entry name" value="HisK_dim/P_dom"/>
</dbReference>
<dbReference type="InterPro" id="IPR005467">
    <property type="entry name" value="His_kinase_dom"/>
</dbReference>
<evidence type="ECO:0000256" key="3">
    <source>
        <dbReference type="ARBA" id="ARBA00012438"/>
    </source>
</evidence>
<dbReference type="PROSITE" id="PS50885">
    <property type="entry name" value="HAMP"/>
    <property type="match status" value="1"/>
</dbReference>
<feature type="compositionally biased region" description="Low complexity" evidence="8">
    <location>
        <begin position="201"/>
        <end position="210"/>
    </location>
</feature>
<feature type="transmembrane region" description="Helical" evidence="9">
    <location>
        <begin position="312"/>
        <end position="330"/>
    </location>
</feature>
<keyword evidence="9" id="KW-1133">Transmembrane helix</keyword>
<name>A0A1U9KJX1_ACEAC</name>
<dbReference type="Proteomes" id="UP000188937">
    <property type="component" value="Chromosome"/>
</dbReference>
<evidence type="ECO:0000256" key="7">
    <source>
        <dbReference type="ARBA" id="ARBA00023012"/>
    </source>
</evidence>
<feature type="transmembrane region" description="Helical" evidence="9">
    <location>
        <begin position="80"/>
        <end position="98"/>
    </location>
</feature>
<dbReference type="CDD" id="cd00082">
    <property type="entry name" value="HisKA"/>
    <property type="match status" value="1"/>
</dbReference>
<dbReference type="OrthoDB" id="9805942at2"/>
<sequence>MTTPPEGDHHRKTPLPVSLSQLSDDIRKLARSLPAVSPPLMDAIIGFCRRTTLKATTFLSSRQHDADTPKRLISPLMRRILLVNILPLAVFGMTLLFLNQFRNSLLAAEVDALREQARIYAGALGQSGVIPNPAAHSRRNPALPAEAYTLEPGLTRPLLLRLTEPSPRADARVYSPDGQLIADSQQEKLANHIAVTPTLSPAAGEAPPHGEAVDPPSHPGIMRSVIDFLVGGVDDGPLRDEGHSRRHNVRTPNDHSVDEVETPPYIRRTQNHRLVITIAEPIIHDGQTVGILQLTRTGEAIDTSLFKIRSSILSLFLLAMAIMVLLSWYLSLTIARPLLRLAASAHIMRESSGRSGTVPSNLLGRSDEIGDLARALQDSTQALWTRMDAIERFAADVSHEIKNPLTSIRSAIETLLRIDDVQRQRRLLTIITEDVRRLDRLITDISDASRLDAELSRARATPVAIGPLLSLLAEIHQSTRKPGQPEITVKVHDDTPAHPLRALAVEDRLVQVLRNLIGNAVSFSPPNAHIWLEAHAAGPFVELSVSDEGPGIPASKLDSVFDRFYSERPKSEHFGQHSGLGLSISRQIIQALKGTIRAENRMDPLGKVLGARFVIHLPQAESAISRDQGGSAIGHAKSDRRLPAPSETEPSDNKQ</sequence>
<protein>
    <recommendedName>
        <fullName evidence="3">histidine kinase</fullName>
        <ecNumber evidence="3">2.7.13.3</ecNumber>
    </recommendedName>
</protein>
<dbReference type="EC" id="2.7.13.3" evidence="3"/>
<dbReference type="SMART" id="SM00388">
    <property type="entry name" value="HisKA"/>
    <property type="match status" value="1"/>
</dbReference>
<evidence type="ECO:0000256" key="1">
    <source>
        <dbReference type="ARBA" id="ARBA00000085"/>
    </source>
</evidence>
<dbReference type="GO" id="GO:0016020">
    <property type="term" value="C:membrane"/>
    <property type="evidence" value="ECO:0007669"/>
    <property type="project" value="UniProtKB-SubCell"/>
</dbReference>
<feature type="domain" description="Histidine kinase" evidence="10">
    <location>
        <begin position="396"/>
        <end position="621"/>
    </location>
</feature>
<dbReference type="GO" id="GO:0000155">
    <property type="term" value="F:phosphorelay sensor kinase activity"/>
    <property type="evidence" value="ECO:0007669"/>
    <property type="project" value="InterPro"/>
</dbReference>
<dbReference type="STRING" id="435.A0U92_16430"/>
<dbReference type="SUPFAM" id="SSF47384">
    <property type="entry name" value="Homodimeric domain of signal transducing histidine kinase"/>
    <property type="match status" value="1"/>
</dbReference>
<dbReference type="KEGG" id="aace:A0U92_16430"/>
<gene>
    <name evidence="12" type="ORF">A0U92_16430</name>
</gene>
<evidence type="ECO:0000259" key="10">
    <source>
        <dbReference type="PROSITE" id="PS50109"/>
    </source>
</evidence>
<evidence type="ECO:0000256" key="5">
    <source>
        <dbReference type="ARBA" id="ARBA00022679"/>
    </source>
</evidence>
<evidence type="ECO:0000259" key="11">
    <source>
        <dbReference type="PROSITE" id="PS50885"/>
    </source>
</evidence>
<dbReference type="InterPro" id="IPR003660">
    <property type="entry name" value="HAMP_dom"/>
</dbReference>
<evidence type="ECO:0000313" key="12">
    <source>
        <dbReference type="EMBL" id="AQS86073.1"/>
    </source>
</evidence>
<keyword evidence="9" id="KW-0472">Membrane</keyword>
<dbReference type="Pfam" id="PF13755">
    <property type="entry name" value="Sensor_TM1"/>
    <property type="match status" value="1"/>
</dbReference>
<dbReference type="PRINTS" id="PR00344">
    <property type="entry name" value="BCTRLSENSOR"/>
</dbReference>
<evidence type="ECO:0000256" key="2">
    <source>
        <dbReference type="ARBA" id="ARBA00004370"/>
    </source>
</evidence>
<dbReference type="InterPro" id="IPR003594">
    <property type="entry name" value="HATPase_dom"/>
</dbReference>
<keyword evidence="9" id="KW-0812">Transmembrane</keyword>
<dbReference type="PANTHER" id="PTHR43711">
    <property type="entry name" value="TWO-COMPONENT HISTIDINE KINASE"/>
    <property type="match status" value="1"/>
</dbReference>
<dbReference type="InterPro" id="IPR036890">
    <property type="entry name" value="HATPase_C_sf"/>
</dbReference>
<keyword evidence="13" id="KW-1185">Reference proteome</keyword>
<dbReference type="InterPro" id="IPR036097">
    <property type="entry name" value="HisK_dim/P_sf"/>
</dbReference>
<keyword evidence="4" id="KW-0597">Phosphoprotein</keyword>
<dbReference type="AlphaFoldDB" id="A0A1U9KJX1"/>
<dbReference type="PANTHER" id="PTHR43711:SF32">
    <property type="entry name" value="SENSOR-TYPE HISTIDINE KINASE PRRB"/>
    <property type="match status" value="1"/>
</dbReference>
<dbReference type="Gene3D" id="1.10.287.130">
    <property type="match status" value="1"/>
</dbReference>
<keyword evidence="6 12" id="KW-0418">Kinase</keyword>
<proteinExistence type="predicted"/>
<dbReference type="Gene3D" id="6.10.340.10">
    <property type="match status" value="1"/>
</dbReference>
<evidence type="ECO:0000256" key="9">
    <source>
        <dbReference type="SAM" id="Phobius"/>
    </source>
</evidence>
<dbReference type="Pfam" id="PF02518">
    <property type="entry name" value="HATPase_c"/>
    <property type="match status" value="1"/>
</dbReference>
<accession>A0A1U9KJX1</accession>
<evidence type="ECO:0000313" key="13">
    <source>
        <dbReference type="Proteomes" id="UP000188937"/>
    </source>
</evidence>
<reference evidence="12 13" key="1">
    <citation type="submission" date="2016-03" db="EMBL/GenBank/DDBJ databases">
        <title>Acetic acid bacteria sequencing.</title>
        <authorList>
            <person name="Brandt J."/>
            <person name="Jakob F."/>
            <person name="Vogel R.F."/>
        </authorList>
    </citation>
    <scope>NUCLEOTIDE SEQUENCE [LARGE SCALE GENOMIC DNA]</scope>
    <source>
        <strain evidence="12 13">TMW2.1153</strain>
    </source>
</reference>
<dbReference type="InterPro" id="IPR050736">
    <property type="entry name" value="Sensor_HK_Regulatory"/>
</dbReference>
<feature type="region of interest" description="Disordered" evidence="8">
    <location>
        <begin position="237"/>
        <end position="259"/>
    </location>
</feature>
<feature type="region of interest" description="Disordered" evidence="8">
    <location>
        <begin position="199"/>
        <end position="218"/>
    </location>
</feature>
<feature type="region of interest" description="Disordered" evidence="8">
    <location>
        <begin position="624"/>
        <end position="655"/>
    </location>
</feature>
<dbReference type="PROSITE" id="PS50109">
    <property type="entry name" value="HIS_KIN"/>
    <property type="match status" value="1"/>
</dbReference>
<evidence type="ECO:0000256" key="8">
    <source>
        <dbReference type="SAM" id="MobiDB-lite"/>
    </source>
</evidence>
<evidence type="ECO:0000256" key="4">
    <source>
        <dbReference type="ARBA" id="ARBA00022553"/>
    </source>
</evidence>
<dbReference type="Gene3D" id="3.30.565.10">
    <property type="entry name" value="Histidine kinase-like ATPase, C-terminal domain"/>
    <property type="match status" value="1"/>
</dbReference>
<dbReference type="SMART" id="SM00387">
    <property type="entry name" value="HATPase_c"/>
    <property type="match status" value="1"/>
</dbReference>
<dbReference type="Pfam" id="PF00512">
    <property type="entry name" value="HisKA"/>
    <property type="match status" value="1"/>
</dbReference>
<evidence type="ECO:0000256" key="6">
    <source>
        <dbReference type="ARBA" id="ARBA00022777"/>
    </source>
</evidence>
<keyword evidence="5" id="KW-0808">Transferase</keyword>
<organism evidence="12 13">
    <name type="scientific">Acetobacter aceti</name>
    <dbReference type="NCBI Taxonomy" id="435"/>
    <lineage>
        <taxon>Bacteria</taxon>
        <taxon>Pseudomonadati</taxon>
        <taxon>Pseudomonadota</taxon>
        <taxon>Alphaproteobacteria</taxon>
        <taxon>Acetobacterales</taxon>
        <taxon>Acetobacteraceae</taxon>
        <taxon>Acetobacter</taxon>
        <taxon>Acetobacter subgen. Acetobacter</taxon>
    </lineage>
</organism>
<feature type="domain" description="HAMP" evidence="11">
    <location>
        <begin position="332"/>
        <end position="388"/>
    </location>
</feature>
<comment type="catalytic activity">
    <reaction evidence="1">
        <text>ATP + protein L-histidine = ADP + protein N-phospho-L-histidine.</text>
        <dbReference type="EC" id="2.7.13.3"/>
    </reaction>
</comment>
<keyword evidence="7" id="KW-0902">Two-component regulatory system</keyword>
<dbReference type="SUPFAM" id="SSF55874">
    <property type="entry name" value="ATPase domain of HSP90 chaperone/DNA topoisomerase II/histidine kinase"/>
    <property type="match status" value="1"/>
</dbReference>